<comment type="caution">
    <text evidence="1">The sequence shown here is derived from an EMBL/GenBank/DDBJ whole genome shotgun (WGS) entry which is preliminary data.</text>
</comment>
<accession>A0ABR6USP5</accession>
<reference evidence="1 2" key="1">
    <citation type="journal article" date="2020" name="Microorganisms">
        <title>Reliable Identification of Environmental Pseudomonas Isolates Using the rpoD Gene.</title>
        <authorList>
            <consortium name="The Broad Institute Genome Sequencing Platform"/>
            <person name="Girard L."/>
            <person name="Lood C."/>
            <person name="Rokni-Zadeh H."/>
            <person name="van Noort V."/>
            <person name="Lavigne R."/>
            <person name="De Mot R."/>
        </authorList>
    </citation>
    <scope>NUCLEOTIDE SEQUENCE [LARGE SCALE GENOMIC DNA]</scope>
    <source>
        <strain evidence="1 2">SWRI196</strain>
    </source>
</reference>
<sequence length="152" mass="16904">MLKSCLRLGQVPEGYGYIGLLPADRLANWICHFVAAPKAFDLLAQQVDVTAIEFVTFEELVTHCASRLGMSVSVVDHHDFVAQISQRADCESMLIAGILSADTSKRVLFTDPSDVNLRESSDQRLDLTQYPELMVTLSEFEPFIERLAGELV</sequence>
<organism evidence="1 2">
    <name type="scientific">Pseudomonas tehranensis</name>
    <dbReference type="NCBI Taxonomy" id="2745502"/>
    <lineage>
        <taxon>Bacteria</taxon>
        <taxon>Pseudomonadati</taxon>
        <taxon>Pseudomonadota</taxon>
        <taxon>Gammaproteobacteria</taxon>
        <taxon>Pseudomonadales</taxon>
        <taxon>Pseudomonadaceae</taxon>
        <taxon>Pseudomonas</taxon>
    </lineage>
</organism>
<gene>
    <name evidence="1" type="ORF">HU811_13635</name>
</gene>
<proteinExistence type="predicted"/>
<dbReference type="Gene3D" id="3.40.50.720">
    <property type="entry name" value="NAD(P)-binding Rossmann-like Domain"/>
    <property type="match status" value="1"/>
</dbReference>
<dbReference type="RefSeq" id="WP_186656383.1">
    <property type="nucleotide sequence ID" value="NZ_JABWQV010000076.1"/>
</dbReference>
<evidence type="ECO:0000313" key="2">
    <source>
        <dbReference type="Proteomes" id="UP000617171"/>
    </source>
</evidence>
<dbReference type="EMBL" id="JABWQV010000076">
    <property type="protein sequence ID" value="MBC3347675.1"/>
    <property type="molecule type" value="Genomic_DNA"/>
</dbReference>
<dbReference type="Proteomes" id="UP000617171">
    <property type="component" value="Unassembled WGS sequence"/>
</dbReference>
<protein>
    <submittedName>
        <fullName evidence="1">Uncharacterized protein</fullName>
    </submittedName>
</protein>
<evidence type="ECO:0000313" key="1">
    <source>
        <dbReference type="EMBL" id="MBC3347675.1"/>
    </source>
</evidence>
<keyword evidence="2" id="KW-1185">Reference proteome</keyword>
<name>A0ABR6USP5_9PSED</name>